<dbReference type="InterPro" id="IPR008756">
    <property type="entry name" value="Peptidase_M56"/>
</dbReference>
<accession>A0A2W1LIB7</accession>
<dbReference type="CDD" id="cd07326">
    <property type="entry name" value="M56_BlaR1_MecR1_like"/>
    <property type="match status" value="1"/>
</dbReference>
<dbReference type="RefSeq" id="WP_111147740.1">
    <property type="nucleotide sequence ID" value="NZ_QKRB01000050.1"/>
</dbReference>
<name>A0A2W1LIB7_9BACL</name>
<keyword evidence="1" id="KW-0472">Membrane</keyword>
<dbReference type="PANTHER" id="PTHR34978:SF3">
    <property type="entry name" value="SLR0241 PROTEIN"/>
    <property type="match status" value="1"/>
</dbReference>
<dbReference type="EMBL" id="QKRB01000050">
    <property type="protein sequence ID" value="PZD94782.1"/>
    <property type="molecule type" value="Genomic_DNA"/>
</dbReference>
<evidence type="ECO:0000259" key="2">
    <source>
        <dbReference type="Pfam" id="PF05569"/>
    </source>
</evidence>
<sequence>MREQCFRKQAMLTFGLSLAVAIVVWFQIGMYAAHLFFGVNLRMFNVFEFCTSFFRQHTFYYSLALFAVQFFIVYLVIHTLFRISVQYRSARGFRRHISALYDAGRSSSVSSACGLNEGQLIVISHAEPLAFTMRFWKPVIVLSSGLLDMLDRDELQAVVEHESYHRLKNDPLRIFLLQLIAQTLWFIPLTKWAYENVKILSELQADSYAIRRTGSEWAIGSALLKLVRIHERPRAAGTAPVTVCFASTDGAINYRLQQLLEPQKRIPVKLPAVSLLLSFYTLLLFVGMTVLALQG</sequence>
<evidence type="ECO:0000256" key="1">
    <source>
        <dbReference type="SAM" id="Phobius"/>
    </source>
</evidence>
<keyword evidence="1" id="KW-0812">Transmembrane</keyword>
<proteinExistence type="predicted"/>
<reference evidence="3 4" key="1">
    <citation type="submission" date="2018-06" db="EMBL/GenBank/DDBJ databases">
        <title>Paenibacillus imtechensis sp. nov.</title>
        <authorList>
            <person name="Pinnaka A.K."/>
            <person name="Singh H."/>
            <person name="Kaur M."/>
        </authorList>
    </citation>
    <scope>NUCLEOTIDE SEQUENCE [LARGE SCALE GENOMIC DNA]</scope>
    <source>
        <strain evidence="3 4">SMB1</strain>
    </source>
</reference>
<dbReference type="AlphaFoldDB" id="A0A2W1LIB7"/>
<evidence type="ECO:0000313" key="4">
    <source>
        <dbReference type="Proteomes" id="UP000249522"/>
    </source>
</evidence>
<protein>
    <recommendedName>
        <fullName evidence="2">Peptidase M56 domain-containing protein</fullName>
    </recommendedName>
</protein>
<feature type="transmembrane region" description="Helical" evidence="1">
    <location>
        <begin position="12"/>
        <end position="39"/>
    </location>
</feature>
<dbReference type="InterPro" id="IPR052173">
    <property type="entry name" value="Beta-lactam_resp_regulator"/>
</dbReference>
<comment type="caution">
    <text evidence="3">The sequence shown here is derived from an EMBL/GenBank/DDBJ whole genome shotgun (WGS) entry which is preliminary data.</text>
</comment>
<feature type="domain" description="Peptidase M56" evidence="2">
    <location>
        <begin position="71"/>
        <end position="256"/>
    </location>
</feature>
<keyword evidence="1" id="KW-1133">Transmembrane helix</keyword>
<keyword evidence="4" id="KW-1185">Reference proteome</keyword>
<evidence type="ECO:0000313" key="3">
    <source>
        <dbReference type="EMBL" id="PZD94782.1"/>
    </source>
</evidence>
<organism evidence="3 4">
    <name type="scientific">Paenibacillus sambharensis</name>
    <dbReference type="NCBI Taxonomy" id="1803190"/>
    <lineage>
        <taxon>Bacteria</taxon>
        <taxon>Bacillati</taxon>
        <taxon>Bacillota</taxon>
        <taxon>Bacilli</taxon>
        <taxon>Bacillales</taxon>
        <taxon>Paenibacillaceae</taxon>
        <taxon>Paenibacillus</taxon>
    </lineage>
</organism>
<feature type="transmembrane region" description="Helical" evidence="1">
    <location>
        <begin position="272"/>
        <end position="293"/>
    </location>
</feature>
<dbReference type="Proteomes" id="UP000249522">
    <property type="component" value="Unassembled WGS sequence"/>
</dbReference>
<dbReference type="PANTHER" id="PTHR34978">
    <property type="entry name" value="POSSIBLE SENSOR-TRANSDUCER PROTEIN BLAR"/>
    <property type="match status" value="1"/>
</dbReference>
<dbReference type="Pfam" id="PF05569">
    <property type="entry name" value="Peptidase_M56"/>
    <property type="match status" value="1"/>
</dbReference>
<gene>
    <name evidence="3" type="ORF">DNH61_16250</name>
</gene>
<dbReference type="Gene3D" id="3.30.2010.10">
    <property type="entry name" value="Metalloproteases ('zincins'), catalytic domain"/>
    <property type="match status" value="1"/>
</dbReference>
<dbReference type="OrthoDB" id="2448482at2"/>
<feature type="transmembrane region" description="Helical" evidence="1">
    <location>
        <begin position="59"/>
        <end position="81"/>
    </location>
</feature>